<dbReference type="KEGG" id="tpla:ElP_07090"/>
<accession>A0A518GWB4</accession>
<dbReference type="AlphaFoldDB" id="A0A518GWB4"/>
<protein>
    <submittedName>
        <fullName evidence="1">Uncharacterized protein</fullName>
    </submittedName>
</protein>
<evidence type="ECO:0000313" key="2">
    <source>
        <dbReference type="Proteomes" id="UP000317835"/>
    </source>
</evidence>
<keyword evidence="2" id="KW-1185">Reference proteome</keyword>
<organism evidence="1 2">
    <name type="scientific">Tautonia plasticadhaerens</name>
    <dbReference type="NCBI Taxonomy" id="2527974"/>
    <lineage>
        <taxon>Bacteria</taxon>
        <taxon>Pseudomonadati</taxon>
        <taxon>Planctomycetota</taxon>
        <taxon>Planctomycetia</taxon>
        <taxon>Isosphaerales</taxon>
        <taxon>Isosphaeraceae</taxon>
        <taxon>Tautonia</taxon>
    </lineage>
</organism>
<name>A0A518GWB4_9BACT</name>
<gene>
    <name evidence="1" type="ORF">ElP_07090</name>
</gene>
<sequence>MGPLLAGIATLRDRAPAVARSPRASAALGGLAGLPALRPGAIAPASMPAMAADPPPVEAGPIATGPSCLPFSC</sequence>
<reference evidence="1 2" key="1">
    <citation type="submission" date="2019-02" db="EMBL/GenBank/DDBJ databases">
        <title>Deep-cultivation of Planctomycetes and their phenomic and genomic characterization uncovers novel biology.</title>
        <authorList>
            <person name="Wiegand S."/>
            <person name="Jogler M."/>
            <person name="Boedeker C."/>
            <person name="Pinto D."/>
            <person name="Vollmers J."/>
            <person name="Rivas-Marin E."/>
            <person name="Kohn T."/>
            <person name="Peeters S.H."/>
            <person name="Heuer A."/>
            <person name="Rast P."/>
            <person name="Oberbeckmann S."/>
            <person name="Bunk B."/>
            <person name="Jeske O."/>
            <person name="Meyerdierks A."/>
            <person name="Storesund J.E."/>
            <person name="Kallscheuer N."/>
            <person name="Luecker S."/>
            <person name="Lage O.M."/>
            <person name="Pohl T."/>
            <person name="Merkel B.J."/>
            <person name="Hornburger P."/>
            <person name="Mueller R.-W."/>
            <person name="Bruemmer F."/>
            <person name="Labrenz M."/>
            <person name="Spormann A.M."/>
            <person name="Op den Camp H."/>
            <person name="Overmann J."/>
            <person name="Amann R."/>
            <person name="Jetten M.S.M."/>
            <person name="Mascher T."/>
            <person name="Medema M.H."/>
            <person name="Devos D.P."/>
            <person name="Kaster A.-K."/>
            <person name="Ovreas L."/>
            <person name="Rohde M."/>
            <person name="Galperin M.Y."/>
            <person name="Jogler C."/>
        </authorList>
    </citation>
    <scope>NUCLEOTIDE SEQUENCE [LARGE SCALE GENOMIC DNA]</scope>
    <source>
        <strain evidence="1 2">ElP</strain>
    </source>
</reference>
<dbReference type="Proteomes" id="UP000317835">
    <property type="component" value="Chromosome"/>
</dbReference>
<evidence type="ECO:0000313" key="1">
    <source>
        <dbReference type="EMBL" id="QDV32869.1"/>
    </source>
</evidence>
<proteinExistence type="predicted"/>
<dbReference type="RefSeq" id="WP_145267280.1">
    <property type="nucleotide sequence ID" value="NZ_CP036426.1"/>
</dbReference>
<dbReference type="EMBL" id="CP036426">
    <property type="protein sequence ID" value="QDV32869.1"/>
    <property type="molecule type" value="Genomic_DNA"/>
</dbReference>